<reference evidence="1" key="1">
    <citation type="journal article" date="2023" name="G3 (Bethesda)">
        <title>A reference genome for the long-term kleptoplast-retaining sea slug Elysia crispata morphotype clarki.</title>
        <authorList>
            <person name="Eastman K.E."/>
            <person name="Pendleton A.L."/>
            <person name="Shaikh M.A."/>
            <person name="Suttiyut T."/>
            <person name="Ogas R."/>
            <person name="Tomko P."/>
            <person name="Gavelis G."/>
            <person name="Widhalm J.R."/>
            <person name="Wisecaver J.H."/>
        </authorList>
    </citation>
    <scope>NUCLEOTIDE SEQUENCE</scope>
    <source>
        <strain evidence="1">ECLA1</strain>
    </source>
</reference>
<evidence type="ECO:0000313" key="2">
    <source>
        <dbReference type="Proteomes" id="UP001283361"/>
    </source>
</evidence>
<proteinExistence type="predicted"/>
<keyword evidence="2" id="KW-1185">Reference proteome</keyword>
<protein>
    <submittedName>
        <fullName evidence="1">Uncharacterized protein</fullName>
    </submittedName>
</protein>
<evidence type="ECO:0000313" key="1">
    <source>
        <dbReference type="EMBL" id="KAK3761826.1"/>
    </source>
</evidence>
<accession>A0AAE0Z3X1</accession>
<name>A0AAE0Z3X1_9GAST</name>
<gene>
    <name evidence="1" type="ORF">RRG08_014188</name>
</gene>
<dbReference type="EMBL" id="JAWDGP010004825">
    <property type="protein sequence ID" value="KAK3761826.1"/>
    <property type="molecule type" value="Genomic_DNA"/>
</dbReference>
<organism evidence="1 2">
    <name type="scientific">Elysia crispata</name>
    <name type="common">lettuce slug</name>
    <dbReference type="NCBI Taxonomy" id="231223"/>
    <lineage>
        <taxon>Eukaryota</taxon>
        <taxon>Metazoa</taxon>
        <taxon>Spiralia</taxon>
        <taxon>Lophotrochozoa</taxon>
        <taxon>Mollusca</taxon>
        <taxon>Gastropoda</taxon>
        <taxon>Heterobranchia</taxon>
        <taxon>Euthyneura</taxon>
        <taxon>Panpulmonata</taxon>
        <taxon>Sacoglossa</taxon>
        <taxon>Placobranchoidea</taxon>
        <taxon>Plakobranchidae</taxon>
        <taxon>Elysia</taxon>
    </lineage>
</organism>
<dbReference type="Proteomes" id="UP001283361">
    <property type="component" value="Unassembled WGS sequence"/>
</dbReference>
<comment type="caution">
    <text evidence="1">The sequence shown here is derived from an EMBL/GenBank/DDBJ whole genome shotgun (WGS) entry which is preliminary data.</text>
</comment>
<sequence length="122" mass="14133">MSKEPHDLCDEQEAYRASIARRSLPELCENSETCRPTRLEDDKTPRVMGMAELKEINRYFWNNKASYYPHKFQARLYKDLPKPLSVDIDAKSLLMDVIELKQLSCIDYIIHGEGLAPSKAKD</sequence>
<dbReference type="AlphaFoldDB" id="A0AAE0Z3X1"/>